<dbReference type="PIRSF" id="PIRSF016636">
    <property type="entry name" value="AlgI_DltB"/>
    <property type="match status" value="1"/>
</dbReference>
<keyword evidence="7" id="KW-0012">Acyltransferase</keyword>
<feature type="transmembrane region" description="Helical" evidence="8">
    <location>
        <begin position="304"/>
        <end position="320"/>
    </location>
</feature>
<keyword evidence="5 8" id="KW-1133">Transmembrane helix</keyword>
<proteinExistence type="inferred from homology"/>
<evidence type="ECO:0000256" key="6">
    <source>
        <dbReference type="ARBA" id="ARBA00023136"/>
    </source>
</evidence>
<dbReference type="InterPro" id="IPR051085">
    <property type="entry name" value="MB_O-acyltransferase"/>
</dbReference>
<dbReference type="GO" id="GO:0016746">
    <property type="term" value="F:acyltransferase activity"/>
    <property type="evidence" value="ECO:0007669"/>
    <property type="project" value="UniProtKB-KW"/>
</dbReference>
<keyword evidence="3 7" id="KW-1003">Cell membrane</keyword>
<protein>
    <submittedName>
        <fullName evidence="9">MBOAT family protein</fullName>
    </submittedName>
</protein>
<feature type="transmembrane region" description="Helical" evidence="8">
    <location>
        <begin position="144"/>
        <end position="161"/>
    </location>
</feature>
<dbReference type="PANTHER" id="PTHR13285:SF18">
    <property type="entry name" value="PROTEIN-CYSTEINE N-PALMITOYLTRANSFERASE RASP"/>
    <property type="match status" value="1"/>
</dbReference>
<feature type="transmembrane region" description="Helical" evidence="8">
    <location>
        <begin position="424"/>
        <end position="441"/>
    </location>
</feature>
<feature type="transmembrane region" description="Helical" evidence="8">
    <location>
        <begin position="453"/>
        <end position="475"/>
    </location>
</feature>
<feature type="transmembrane region" description="Helical" evidence="8">
    <location>
        <begin position="36"/>
        <end position="62"/>
    </location>
</feature>
<reference evidence="10" key="1">
    <citation type="submission" date="2016-01" db="EMBL/GenBank/DDBJ databases">
        <authorList>
            <person name="Mitreva M."/>
            <person name="Pepin K.H."/>
            <person name="Mihindukulasuriya K.A."/>
            <person name="Fulton R."/>
            <person name="Fronick C."/>
            <person name="O'Laughlin M."/>
            <person name="Miner T."/>
            <person name="Herter B."/>
            <person name="Rosa B.A."/>
            <person name="Cordes M."/>
            <person name="Tomlinson C."/>
            <person name="Wollam A."/>
            <person name="Palsikar V.B."/>
            <person name="Mardis E.R."/>
            <person name="Wilson R.K."/>
        </authorList>
    </citation>
    <scope>NUCLEOTIDE SEQUENCE [LARGE SCALE GENOMIC DNA]</scope>
    <source>
        <strain evidence="10">MJR7757B</strain>
    </source>
</reference>
<dbReference type="Pfam" id="PF03062">
    <property type="entry name" value="MBOAT"/>
    <property type="match status" value="1"/>
</dbReference>
<comment type="subcellular location">
    <subcellularLocation>
        <location evidence="1">Cell membrane</location>
        <topology evidence="1">Multi-pass membrane protein</topology>
    </subcellularLocation>
</comment>
<dbReference type="GO" id="GO:0042121">
    <property type="term" value="P:alginic acid biosynthetic process"/>
    <property type="evidence" value="ECO:0007669"/>
    <property type="project" value="InterPro"/>
</dbReference>
<gene>
    <name evidence="9" type="ORF">HMPREF3221_01923</name>
</gene>
<comment type="caution">
    <text evidence="9">The sequence shown here is derived from an EMBL/GenBank/DDBJ whole genome shotgun (WGS) entry which is preliminary data.</text>
</comment>
<evidence type="ECO:0000256" key="3">
    <source>
        <dbReference type="ARBA" id="ARBA00022475"/>
    </source>
</evidence>
<keyword evidence="6 7" id="KW-0472">Membrane</keyword>
<evidence type="ECO:0000256" key="8">
    <source>
        <dbReference type="SAM" id="Phobius"/>
    </source>
</evidence>
<evidence type="ECO:0000256" key="1">
    <source>
        <dbReference type="ARBA" id="ARBA00004651"/>
    </source>
</evidence>
<name>A0A133NN34_FUSNU</name>
<dbReference type="GO" id="GO:0005886">
    <property type="term" value="C:plasma membrane"/>
    <property type="evidence" value="ECO:0007669"/>
    <property type="project" value="UniProtKB-SubCell"/>
</dbReference>
<dbReference type="InterPro" id="IPR004299">
    <property type="entry name" value="MBOAT_fam"/>
</dbReference>
<feature type="transmembrane region" description="Helical" evidence="8">
    <location>
        <begin position="7"/>
        <end position="24"/>
    </location>
</feature>
<dbReference type="InterPro" id="IPR028362">
    <property type="entry name" value="AlgI"/>
</dbReference>
<sequence>MLMNFTTFEFLLFLVVFFPTYFILPKKLQKFALLFFNFYYISFYKVEFLYFILGISALFYISGNLLEKYKNKKFILFFSLFCGVGMLIYLKFFSYFLTKLCIQSTFLNSLANKIYLPLGISFYSLQGVAYVVDIYKSKYKAEKNFVHFLLYITFFPIFLQGPISRYEQLKEQLITYNKFDYKQFCFGLQLALWGLFKKLVISNRLNMISNEIFNKNTEYTGIIILLSGMCYALELYTDFSGAVDISRGIAQSMNIELVQNFNFPNSATSIKDFWSRWHISLSAWLRDYIYIPLGGSRKGKFRKYINIIITFFVSGLWHGVGFKFIIWGLLHAFYQIFADLTDNFFKKIKDIFKYKKILKIISDNNNLEIFISKFITFSLVSIAWIFFRASDWKIAYSMVKKINKKFLSSIGKLTESGSIDKKDFIVLIISLLILYLSERISQQIRVREKISSLILPLRWFLYILLIHIIVIFGIYGEGYNPANFIYMGF</sequence>
<dbReference type="PANTHER" id="PTHR13285">
    <property type="entry name" value="ACYLTRANSFERASE"/>
    <property type="match status" value="1"/>
</dbReference>
<keyword evidence="7" id="KW-0808">Transferase</keyword>
<evidence type="ECO:0000256" key="5">
    <source>
        <dbReference type="ARBA" id="ARBA00022989"/>
    </source>
</evidence>
<feature type="transmembrane region" description="Helical" evidence="8">
    <location>
        <begin position="74"/>
        <end position="94"/>
    </location>
</feature>
<evidence type="ECO:0000256" key="7">
    <source>
        <dbReference type="PIRNR" id="PIRNR016636"/>
    </source>
</evidence>
<accession>A0A133NN34</accession>
<keyword evidence="10" id="KW-1185">Reference proteome</keyword>
<dbReference type="AlphaFoldDB" id="A0A133NN34"/>
<dbReference type="EMBL" id="LRPY01000187">
    <property type="protein sequence ID" value="KXA17706.1"/>
    <property type="molecule type" value="Genomic_DNA"/>
</dbReference>
<comment type="similarity">
    <text evidence="2 7">Belongs to the membrane-bound acyltransferase family.</text>
</comment>
<feature type="transmembrane region" description="Helical" evidence="8">
    <location>
        <begin position="114"/>
        <end position="132"/>
    </location>
</feature>
<dbReference type="InterPro" id="IPR024194">
    <property type="entry name" value="Ac/AlaTfrase_AlgI/DltB"/>
</dbReference>
<organism evidence="9 10">
    <name type="scientific">Fusobacterium nucleatum</name>
    <dbReference type="NCBI Taxonomy" id="851"/>
    <lineage>
        <taxon>Bacteria</taxon>
        <taxon>Fusobacteriati</taxon>
        <taxon>Fusobacteriota</taxon>
        <taxon>Fusobacteriia</taxon>
        <taxon>Fusobacteriales</taxon>
        <taxon>Fusobacteriaceae</taxon>
        <taxon>Fusobacterium</taxon>
    </lineage>
</organism>
<dbReference type="Proteomes" id="UP000070401">
    <property type="component" value="Unassembled WGS sequence"/>
</dbReference>
<evidence type="ECO:0000313" key="9">
    <source>
        <dbReference type="EMBL" id="KXA17706.1"/>
    </source>
</evidence>
<evidence type="ECO:0000313" key="10">
    <source>
        <dbReference type="Proteomes" id="UP000070401"/>
    </source>
</evidence>
<dbReference type="PATRIC" id="fig|851.8.peg.1935"/>
<evidence type="ECO:0000256" key="4">
    <source>
        <dbReference type="ARBA" id="ARBA00022692"/>
    </source>
</evidence>
<keyword evidence="4 8" id="KW-0812">Transmembrane</keyword>
<feature type="transmembrane region" description="Helical" evidence="8">
    <location>
        <begin position="366"/>
        <end position="387"/>
    </location>
</feature>
<evidence type="ECO:0000256" key="2">
    <source>
        <dbReference type="ARBA" id="ARBA00010323"/>
    </source>
</evidence>
<dbReference type="PIRSF" id="PIRSF500217">
    <property type="entry name" value="AlgI"/>
    <property type="match status" value="1"/>
</dbReference>